<dbReference type="VEuPathDB" id="FungiDB:CLCR_07001"/>
<dbReference type="STRING" id="86049.A0A1C1CPS7"/>
<keyword evidence="4" id="KW-1185">Reference proteome</keyword>
<dbReference type="eggNOG" id="KOG2845">
    <property type="taxonomic scope" value="Eukaryota"/>
</dbReference>
<dbReference type="AlphaFoldDB" id="A0A1C1CPS7"/>
<sequence>MSGDLQSWALPRLQLLLPLDDGSLKEVIAYSSTLSKDAAADHLKNLLGDSPQALEFISSFNARRGNGKPSSSTAAETGVPKPQKKVAKKAKAPLHAPGPARRPEGYGDIAGGYTKHYNPDEDFGLPSRRPASRDQNVAPMSSTPEVHQVPQPSTGGRPSRSSATSRDASPAQRPQKLPPSAAGNLISDFGFANVKSKQAKRPAHGGHSQPQSGTSTPHRNSATTTTSNVADLTAAIAALELSTNPTLSKERRKCPCNASIHPLFATAPNCLNCGKIICALEGLQPCSFCDSPILTKEQVNGMIKALKEERGIEKMAVHNAGQSQSGRGTPIFGGSTPDSASGDEASSAAARARAHRDKLLAFQRENAQRTRVHDEAADYDTTLTPGTTQWMSPVQRAAALKKQQKYLRELEEANRPEWEKKRTVMSMSVKNGKLVKTYGQEKAAPLVAEQDDQDEDDNMGDQHLSLNTDGRKGAFSNNPLLASGKLIRPVWKAAEGDDQDKGKGRAAERTSVWRRVQDDNEDNEQWILDGGLRGYGTETRLMEDGSQQECG</sequence>
<feature type="compositionally biased region" description="Basic residues" evidence="1">
    <location>
        <begin position="82"/>
        <end position="92"/>
    </location>
</feature>
<protein>
    <submittedName>
        <fullName evidence="3">C2HC5 finger protein</fullName>
    </submittedName>
</protein>
<evidence type="ECO:0000313" key="3">
    <source>
        <dbReference type="EMBL" id="OCT50495.1"/>
    </source>
</evidence>
<dbReference type="GO" id="GO:0072344">
    <property type="term" value="P:rescue of stalled ribosome"/>
    <property type="evidence" value="ECO:0007669"/>
    <property type="project" value="InterPro"/>
</dbReference>
<reference evidence="4" key="1">
    <citation type="submission" date="2015-07" db="EMBL/GenBank/DDBJ databases">
        <authorList>
            <person name="Teixeira M.M."/>
            <person name="Souza R.C."/>
            <person name="Almeida L.G."/>
            <person name="Vicente V.A."/>
            <person name="de Hoog S."/>
            <person name="Bocca A.L."/>
            <person name="de Almeida S.R."/>
            <person name="Vasconcelos A.T."/>
            <person name="Felipe M.S."/>
        </authorList>
    </citation>
    <scope>NUCLEOTIDE SEQUENCE [LARGE SCALE GENOMIC DNA]</scope>
    <source>
        <strain evidence="4">KSF</strain>
    </source>
</reference>
<dbReference type="OrthoDB" id="338816at2759"/>
<feature type="compositionally biased region" description="Low complexity" evidence="1">
    <location>
        <begin position="338"/>
        <end position="351"/>
    </location>
</feature>
<accession>A0A1C1CPS7</accession>
<dbReference type="InterPro" id="IPR009349">
    <property type="entry name" value="TRIP4/RQT4_C2HC5_Znf"/>
</dbReference>
<dbReference type="PANTHER" id="PTHR12963">
    <property type="entry name" value="THYROID RECEPTOR INTERACTING PROTEIN RELATED"/>
    <property type="match status" value="1"/>
</dbReference>
<feature type="compositionally biased region" description="Polar residues" evidence="1">
    <location>
        <begin position="133"/>
        <end position="167"/>
    </location>
</feature>
<dbReference type="GO" id="GO:0008270">
    <property type="term" value="F:zinc ion binding"/>
    <property type="evidence" value="ECO:0007669"/>
    <property type="project" value="InterPro"/>
</dbReference>
<dbReference type="EMBL" id="LGRB01000010">
    <property type="protein sequence ID" value="OCT50495.1"/>
    <property type="molecule type" value="Genomic_DNA"/>
</dbReference>
<dbReference type="VEuPathDB" id="FungiDB:G647_05513"/>
<feature type="region of interest" description="Disordered" evidence="1">
    <location>
        <begin position="62"/>
        <end position="225"/>
    </location>
</feature>
<organism evidence="3 4">
    <name type="scientific">Cladophialophora carrionii</name>
    <dbReference type="NCBI Taxonomy" id="86049"/>
    <lineage>
        <taxon>Eukaryota</taxon>
        <taxon>Fungi</taxon>
        <taxon>Dikarya</taxon>
        <taxon>Ascomycota</taxon>
        <taxon>Pezizomycotina</taxon>
        <taxon>Eurotiomycetes</taxon>
        <taxon>Chaetothyriomycetidae</taxon>
        <taxon>Chaetothyriales</taxon>
        <taxon>Herpotrichiellaceae</taxon>
        <taxon>Cladophialophora</taxon>
    </lineage>
</organism>
<gene>
    <name evidence="3" type="ORF">CLCR_07001</name>
</gene>
<dbReference type="Proteomes" id="UP000094526">
    <property type="component" value="Unassembled WGS sequence"/>
</dbReference>
<name>A0A1C1CPS7_9EURO</name>
<evidence type="ECO:0000259" key="2">
    <source>
        <dbReference type="Pfam" id="PF06221"/>
    </source>
</evidence>
<feature type="compositionally biased region" description="Polar residues" evidence="1">
    <location>
        <begin position="208"/>
        <end position="225"/>
    </location>
</feature>
<evidence type="ECO:0000256" key="1">
    <source>
        <dbReference type="SAM" id="MobiDB-lite"/>
    </source>
</evidence>
<dbReference type="InterPro" id="IPR039128">
    <property type="entry name" value="TRIP4-like"/>
</dbReference>
<feature type="domain" description="TRIP4/RQT4 C2HC5-type zinc finger" evidence="2">
    <location>
        <begin position="251"/>
        <end position="303"/>
    </location>
</feature>
<comment type="caution">
    <text evidence="3">The sequence shown here is derived from an EMBL/GenBank/DDBJ whole genome shotgun (WGS) entry which is preliminary data.</text>
</comment>
<evidence type="ECO:0000313" key="4">
    <source>
        <dbReference type="Proteomes" id="UP000094526"/>
    </source>
</evidence>
<proteinExistence type="predicted"/>
<feature type="region of interest" description="Disordered" evidence="1">
    <location>
        <begin position="319"/>
        <end position="352"/>
    </location>
</feature>
<dbReference type="GO" id="GO:0005634">
    <property type="term" value="C:nucleus"/>
    <property type="evidence" value="ECO:0007669"/>
    <property type="project" value="InterPro"/>
</dbReference>
<dbReference type="GO" id="GO:0180022">
    <property type="term" value="C:RQC-trigger complex"/>
    <property type="evidence" value="ECO:0007669"/>
    <property type="project" value="InterPro"/>
</dbReference>
<dbReference type="GO" id="GO:0045893">
    <property type="term" value="P:positive regulation of DNA-templated transcription"/>
    <property type="evidence" value="ECO:0007669"/>
    <property type="project" value="TreeGrafter"/>
</dbReference>
<dbReference type="Pfam" id="PF06221">
    <property type="entry name" value="zf-C2HC5"/>
    <property type="match status" value="1"/>
</dbReference>
<dbReference type="PANTHER" id="PTHR12963:SF4">
    <property type="entry name" value="ACTIVATING SIGNAL COINTEGRATOR 1"/>
    <property type="match status" value="1"/>
</dbReference>